<gene>
    <name evidence="1" type="ordered locus">Cwoe_3111</name>
</gene>
<dbReference type="STRING" id="469383.Cwoe_3111"/>
<dbReference type="Gene3D" id="3.30.160.250">
    <property type="match status" value="1"/>
</dbReference>
<evidence type="ECO:0000313" key="1">
    <source>
        <dbReference type="EMBL" id="ADB51530.1"/>
    </source>
</evidence>
<dbReference type="EMBL" id="CP001854">
    <property type="protein sequence ID" value="ADB51530.1"/>
    <property type="molecule type" value="Genomic_DNA"/>
</dbReference>
<dbReference type="Proteomes" id="UP000008229">
    <property type="component" value="Chromosome"/>
</dbReference>
<sequence length="97" mass="10761">MRTAQLIYHDEPEGWWAASPDLPGYSAVGESFEDVRRLAREGAPWYAEEELDLHHLVPGPRSWWTSPSVGQRARLQLAAPGPNPGFSIRISGLPRAA</sequence>
<keyword evidence="2" id="KW-1185">Reference proteome</keyword>
<name>D3FD18_CONWI</name>
<dbReference type="AlphaFoldDB" id="D3FD18"/>
<reference evidence="2" key="2">
    <citation type="submission" date="2010-01" db="EMBL/GenBank/DDBJ databases">
        <title>The complete genome of Conexibacter woesei DSM 14684.</title>
        <authorList>
            <consortium name="US DOE Joint Genome Institute (JGI-PGF)"/>
            <person name="Lucas S."/>
            <person name="Copeland A."/>
            <person name="Lapidus A."/>
            <person name="Glavina del Rio T."/>
            <person name="Dalin E."/>
            <person name="Tice H."/>
            <person name="Bruce D."/>
            <person name="Goodwin L."/>
            <person name="Pitluck S."/>
            <person name="Kyrpides N."/>
            <person name="Mavromatis K."/>
            <person name="Ivanova N."/>
            <person name="Mikhailova N."/>
            <person name="Chertkov O."/>
            <person name="Brettin T."/>
            <person name="Detter J.C."/>
            <person name="Han C."/>
            <person name="Larimer F."/>
            <person name="Land M."/>
            <person name="Hauser L."/>
            <person name="Markowitz V."/>
            <person name="Cheng J.-F."/>
            <person name="Hugenholtz P."/>
            <person name="Woyke T."/>
            <person name="Wu D."/>
            <person name="Pukall R."/>
            <person name="Steenblock K."/>
            <person name="Schneider S."/>
            <person name="Klenk H.-P."/>
            <person name="Eisen J.A."/>
        </authorList>
    </citation>
    <scope>NUCLEOTIDE SEQUENCE [LARGE SCALE GENOMIC DNA]</scope>
    <source>
        <strain evidence="2">DSM 14684 / CIP 108061 / JCM 11494 / NBRC 100937 / ID131577</strain>
    </source>
</reference>
<evidence type="ECO:0000313" key="2">
    <source>
        <dbReference type="Proteomes" id="UP000008229"/>
    </source>
</evidence>
<protein>
    <recommendedName>
        <fullName evidence="3">Type II toxin-antitoxin system HicB family antitoxin</fullName>
    </recommendedName>
</protein>
<dbReference type="InterPro" id="IPR035069">
    <property type="entry name" value="TTHA1013/TTHA0281-like"/>
</dbReference>
<proteinExistence type="predicted"/>
<dbReference type="KEGG" id="cwo:Cwoe_3111"/>
<dbReference type="OrthoDB" id="7068289at2"/>
<reference evidence="1 2" key="1">
    <citation type="journal article" date="2010" name="Stand. Genomic Sci.">
        <title>Complete genome sequence of Conexibacter woesei type strain (ID131577).</title>
        <authorList>
            <person name="Pukall R."/>
            <person name="Lapidus A."/>
            <person name="Glavina Del Rio T."/>
            <person name="Copeland A."/>
            <person name="Tice H."/>
            <person name="Cheng J.-F."/>
            <person name="Lucas S."/>
            <person name="Chen F."/>
            <person name="Nolan M."/>
            <person name="Bruce D."/>
            <person name="Goodwin L."/>
            <person name="Pitluck S."/>
            <person name="Mavromatis K."/>
            <person name="Ivanova N."/>
            <person name="Ovchinnikova G."/>
            <person name="Pati A."/>
            <person name="Chen A."/>
            <person name="Palaniappan K."/>
            <person name="Land M."/>
            <person name="Hauser L."/>
            <person name="Chang Y.-J."/>
            <person name="Jeffries C.D."/>
            <person name="Chain P."/>
            <person name="Meincke L."/>
            <person name="Sims D."/>
            <person name="Brettin T."/>
            <person name="Detter J.C."/>
            <person name="Rohde M."/>
            <person name="Goeker M."/>
            <person name="Bristow J."/>
            <person name="Eisen J.A."/>
            <person name="Markowitz V."/>
            <person name="Kyrpides N.C."/>
            <person name="Klenk H.-P."/>
            <person name="Hugenholtz P."/>
        </authorList>
    </citation>
    <scope>NUCLEOTIDE SEQUENCE [LARGE SCALE GENOMIC DNA]</scope>
    <source>
        <strain evidence="2">DSM 14684 / CIP 108061 / JCM 11494 / NBRC 100937 / ID131577</strain>
    </source>
</reference>
<dbReference type="RefSeq" id="WP_012934581.1">
    <property type="nucleotide sequence ID" value="NC_013739.1"/>
</dbReference>
<organism evidence="1 2">
    <name type="scientific">Conexibacter woesei (strain DSM 14684 / CCUG 47730 / CIP 108061 / JCM 11494 / NBRC 100937 / ID131577)</name>
    <dbReference type="NCBI Taxonomy" id="469383"/>
    <lineage>
        <taxon>Bacteria</taxon>
        <taxon>Bacillati</taxon>
        <taxon>Actinomycetota</taxon>
        <taxon>Thermoleophilia</taxon>
        <taxon>Solirubrobacterales</taxon>
        <taxon>Conexibacteraceae</taxon>
        <taxon>Conexibacter</taxon>
    </lineage>
</organism>
<dbReference type="SUPFAM" id="SSF143100">
    <property type="entry name" value="TTHA1013/TTHA0281-like"/>
    <property type="match status" value="1"/>
</dbReference>
<dbReference type="eggNOG" id="COG1598">
    <property type="taxonomic scope" value="Bacteria"/>
</dbReference>
<evidence type="ECO:0008006" key="3">
    <source>
        <dbReference type="Google" id="ProtNLM"/>
    </source>
</evidence>
<accession>D3FD18</accession>
<dbReference type="HOGENOM" id="CLU_2341938_0_0_11"/>